<evidence type="ECO:0000313" key="3">
    <source>
        <dbReference type="Proteomes" id="UP000515734"/>
    </source>
</evidence>
<accession>A0A6S6P7T4</accession>
<keyword evidence="1" id="KW-0812">Transmembrane</keyword>
<name>A0A6S6P7T4_9MYCO</name>
<dbReference type="GO" id="GO:0005886">
    <property type="term" value="C:plasma membrane"/>
    <property type="evidence" value="ECO:0007669"/>
    <property type="project" value="TreeGrafter"/>
</dbReference>
<feature type="transmembrane region" description="Helical" evidence="1">
    <location>
        <begin position="31"/>
        <end position="52"/>
    </location>
</feature>
<feature type="transmembrane region" description="Helical" evidence="1">
    <location>
        <begin position="123"/>
        <end position="141"/>
    </location>
</feature>
<sequence length="186" mass="19513">MLRHLWIYTVVSGLLAVLLGVLIFLRPGAAIIVTAIFFGAYLLVTGVAQIVLAFSVRSSFGGRALLFVSGAAALVLAVLCFVNFSNSIDLLAIWIGVGFVFRGVATAMSAFSDQSLPGRIWEIVVGVISVLAGIIMFVAPLEGLVALTQVTGIILVVIGVVEVIAGIRIRRESSSVSGHTTRDAVT</sequence>
<dbReference type="PANTHER" id="PTHR34989:SF1">
    <property type="entry name" value="PROTEIN HDED"/>
    <property type="match status" value="1"/>
</dbReference>
<dbReference type="InterPro" id="IPR005325">
    <property type="entry name" value="DUF308_memb"/>
</dbReference>
<dbReference type="Proteomes" id="UP000515734">
    <property type="component" value="Chromosome"/>
</dbReference>
<proteinExistence type="predicted"/>
<feature type="transmembrane region" description="Helical" evidence="1">
    <location>
        <begin position="5"/>
        <end position="25"/>
    </location>
</feature>
<feature type="transmembrane region" description="Helical" evidence="1">
    <location>
        <begin position="64"/>
        <end position="84"/>
    </location>
</feature>
<keyword evidence="1" id="KW-0472">Membrane</keyword>
<protein>
    <submittedName>
        <fullName evidence="2">Membrane protein</fullName>
    </submittedName>
</protein>
<dbReference type="InterPro" id="IPR052712">
    <property type="entry name" value="Acid_resist_chaperone_HdeD"/>
</dbReference>
<evidence type="ECO:0000313" key="2">
    <source>
        <dbReference type="EMBL" id="BCI53681.1"/>
    </source>
</evidence>
<organism evidence="2 3">
    <name type="scientific">Mycolicibacterium litorale</name>
    <dbReference type="NCBI Taxonomy" id="758802"/>
    <lineage>
        <taxon>Bacteria</taxon>
        <taxon>Bacillati</taxon>
        <taxon>Actinomycetota</taxon>
        <taxon>Actinomycetes</taxon>
        <taxon>Mycobacteriales</taxon>
        <taxon>Mycobacteriaceae</taxon>
        <taxon>Mycolicibacterium</taxon>
    </lineage>
</organism>
<reference evidence="2 3" key="1">
    <citation type="submission" date="2020-07" db="EMBL/GenBank/DDBJ databases">
        <title>Complete genome sequence of Mycolicibacterium litorale like strain isolated from cardiac implantable electronic device infection.</title>
        <authorList>
            <person name="Fukano H."/>
            <person name="Miyama H."/>
            <person name="Hoshino Y."/>
        </authorList>
    </citation>
    <scope>NUCLEOTIDE SEQUENCE [LARGE SCALE GENOMIC DNA]</scope>
    <source>
        <strain evidence="2 3">NIIDNTM18</strain>
    </source>
</reference>
<dbReference type="EMBL" id="AP023287">
    <property type="protein sequence ID" value="BCI53681.1"/>
    <property type="molecule type" value="Genomic_DNA"/>
</dbReference>
<gene>
    <name evidence="2" type="ORF">NIIDNTM18_29590</name>
</gene>
<dbReference type="Pfam" id="PF03729">
    <property type="entry name" value="DUF308"/>
    <property type="match status" value="2"/>
</dbReference>
<dbReference type="PANTHER" id="PTHR34989">
    <property type="entry name" value="PROTEIN HDED"/>
    <property type="match status" value="1"/>
</dbReference>
<evidence type="ECO:0000256" key="1">
    <source>
        <dbReference type="SAM" id="Phobius"/>
    </source>
</evidence>
<dbReference type="AlphaFoldDB" id="A0A6S6P7T4"/>
<feature type="transmembrane region" description="Helical" evidence="1">
    <location>
        <begin position="147"/>
        <end position="167"/>
    </location>
</feature>
<feature type="transmembrane region" description="Helical" evidence="1">
    <location>
        <begin position="90"/>
        <end position="111"/>
    </location>
</feature>
<keyword evidence="1" id="KW-1133">Transmembrane helix</keyword>